<keyword evidence="2 5" id="KW-0812">Transmembrane</keyword>
<feature type="transmembrane region" description="Helical" evidence="5">
    <location>
        <begin position="46"/>
        <end position="70"/>
    </location>
</feature>
<dbReference type="Proteomes" id="UP001168642">
    <property type="component" value="Unassembled WGS sequence"/>
</dbReference>
<dbReference type="PANTHER" id="PTHR31851">
    <property type="entry name" value="FE(2+)/MN(2+) TRANSPORTER PCL1"/>
    <property type="match status" value="1"/>
</dbReference>
<protein>
    <submittedName>
        <fullName evidence="6">VIT1/CCC1 transporter family protein</fullName>
    </submittedName>
</protein>
<evidence type="ECO:0000256" key="5">
    <source>
        <dbReference type="SAM" id="Phobius"/>
    </source>
</evidence>
<evidence type="ECO:0000313" key="7">
    <source>
        <dbReference type="Proteomes" id="UP001168642"/>
    </source>
</evidence>
<gene>
    <name evidence="6" type="ORF">QVZ41_13120</name>
</gene>
<proteinExistence type="predicted"/>
<feature type="transmembrane region" description="Helical" evidence="5">
    <location>
        <begin position="160"/>
        <end position="178"/>
    </location>
</feature>
<feature type="transmembrane region" description="Helical" evidence="5">
    <location>
        <begin position="126"/>
        <end position="148"/>
    </location>
</feature>
<keyword evidence="7" id="KW-1185">Reference proteome</keyword>
<organism evidence="6 7">
    <name type="scientific">Wenyingzhuangia gilva</name>
    <dbReference type="NCBI Taxonomy" id="3057677"/>
    <lineage>
        <taxon>Bacteria</taxon>
        <taxon>Pseudomonadati</taxon>
        <taxon>Bacteroidota</taxon>
        <taxon>Flavobacteriia</taxon>
        <taxon>Flavobacteriales</taxon>
        <taxon>Flavobacteriaceae</taxon>
        <taxon>Wenyingzhuangia</taxon>
    </lineage>
</organism>
<reference evidence="6" key="1">
    <citation type="submission" date="2023-07" db="EMBL/GenBank/DDBJ databases">
        <title>Wenyingzhuangia sp. chi5 genome sequencing and assembly.</title>
        <authorList>
            <person name="Park S."/>
        </authorList>
    </citation>
    <scope>NUCLEOTIDE SEQUENCE</scope>
    <source>
        <strain evidence="6">Chi5</strain>
    </source>
</reference>
<keyword evidence="3 5" id="KW-1133">Transmembrane helix</keyword>
<sequence length="187" mass="20069">MISSTSHLYQKIEKYLGEFVYGGIDGCVTTFAVVAGSVGANLDSSVIIILGFANLLADGFAMSVGAYLSAKTEKDNGLKYAHRKEDIDEIEKNFDPLGKSMVTYASFLLIGIFPLLAYVIDDVSPIEANVFIYSSISTGIGFIIVGSLKSYINHIAIWKGVAETLLLGILAALVSYYVGDFIEGVIS</sequence>
<evidence type="ECO:0000256" key="3">
    <source>
        <dbReference type="ARBA" id="ARBA00022989"/>
    </source>
</evidence>
<name>A0ABT8VUZ0_9FLAO</name>
<accession>A0ABT8VUZ0</accession>
<dbReference type="RefSeq" id="WP_302885090.1">
    <property type="nucleotide sequence ID" value="NZ_JAUMIT010000007.1"/>
</dbReference>
<keyword evidence="4 5" id="KW-0472">Membrane</keyword>
<evidence type="ECO:0000256" key="2">
    <source>
        <dbReference type="ARBA" id="ARBA00022692"/>
    </source>
</evidence>
<evidence type="ECO:0000313" key="6">
    <source>
        <dbReference type="EMBL" id="MDO3695784.1"/>
    </source>
</evidence>
<evidence type="ECO:0000256" key="4">
    <source>
        <dbReference type="ARBA" id="ARBA00023136"/>
    </source>
</evidence>
<feature type="transmembrane region" description="Helical" evidence="5">
    <location>
        <begin position="101"/>
        <end position="120"/>
    </location>
</feature>
<comment type="caution">
    <text evidence="6">The sequence shown here is derived from an EMBL/GenBank/DDBJ whole genome shotgun (WGS) entry which is preliminary data.</text>
</comment>
<evidence type="ECO:0000256" key="1">
    <source>
        <dbReference type="ARBA" id="ARBA00004127"/>
    </source>
</evidence>
<comment type="subcellular location">
    <subcellularLocation>
        <location evidence="1">Endomembrane system</location>
        <topology evidence="1">Multi-pass membrane protein</topology>
    </subcellularLocation>
</comment>
<dbReference type="Pfam" id="PF01988">
    <property type="entry name" value="VIT1"/>
    <property type="match status" value="2"/>
</dbReference>
<dbReference type="InterPro" id="IPR008217">
    <property type="entry name" value="Ccc1_fam"/>
</dbReference>
<feature type="transmembrane region" description="Helical" evidence="5">
    <location>
        <begin position="20"/>
        <end position="40"/>
    </location>
</feature>
<dbReference type="EMBL" id="JAUMIT010000007">
    <property type="protein sequence ID" value="MDO3695784.1"/>
    <property type="molecule type" value="Genomic_DNA"/>
</dbReference>